<dbReference type="InterPro" id="IPR036259">
    <property type="entry name" value="MFS_trans_sf"/>
</dbReference>
<feature type="transmembrane region" description="Helical" evidence="6">
    <location>
        <begin position="21"/>
        <end position="39"/>
    </location>
</feature>
<evidence type="ECO:0000313" key="9">
    <source>
        <dbReference type="Proteomes" id="UP001521150"/>
    </source>
</evidence>
<feature type="transmembrane region" description="Helical" evidence="6">
    <location>
        <begin position="153"/>
        <end position="173"/>
    </location>
</feature>
<feature type="transmembrane region" description="Helical" evidence="6">
    <location>
        <begin position="179"/>
        <end position="199"/>
    </location>
</feature>
<feature type="transmembrane region" description="Helical" evidence="6">
    <location>
        <begin position="327"/>
        <end position="350"/>
    </location>
</feature>
<protein>
    <submittedName>
        <fullName evidence="8">MFS transporter</fullName>
    </submittedName>
</protein>
<feature type="transmembrane region" description="Helical" evidence="6">
    <location>
        <begin position="267"/>
        <end position="289"/>
    </location>
</feature>
<dbReference type="PANTHER" id="PTHR43124">
    <property type="entry name" value="PURINE EFFLUX PUMP PBUE"/>
    <property type="match status" value="1"/>
</dbReference>
<feature type="transmembrane region" description="Helical" evidence="6">
    <location>
        <begin position="233"/>
        <end position="252"/>
    </location>
</feature>
<dbReference type="PROSITE" id="PS50850">
    <property type="entry name" value="MFS"/>
    <property type="match status" value="1"/>
</dbReference>
<feature type="transmembrane region" description="Helical" evidence="6">
    <location>
        <begin position="116"/>
        <end position="141"/>
    </location>
</feature>
<comment type="subcellular location">
    <subcellularLocation>
        <location evidence="1">Cell membrane</location>
        <topology evidence="1">Multi-pass membrane protein</topology>
    </subcellularLocation>
</comment>
<name>A0ABS8ZKG5_9PSEU</name>
<dbReference type="InterPro" id="IPR011701">
    <property type="entry name" value="MFS"/>
</dbReference>
<sequence length="413" mass="43450">MGPQTLPAEDPVRGAGRRRTYPWVVFGLTFALLLSDYMSRQVLSAVFPLLKAEWTLSDSRLAALNSVVALMVGLLTLPLSLLADRWGRTRSLVLMAITWSVATLLCSIAVDYSQLLGARFLVGVGEAAYGSVGIAVVLSMFPPHVRASLSGTFMAGGSFGSVIGVALGGVIAVQLSWRWSFVAMAIFGLLLVGLFRVFVTQGKVDRYQHRDTTTAAGYRAPLSSLCSTAKVNCVYVGSGLQLFVAAVLQAWMPSFLNRYYGMTPDRAGAVGAIFVLLIGAGMIVCGIVTDQLSHKQPTRKWTTATCYGLLAAVLLIVGFNLEASGLQLVLIGAGVFFSAAASGPATAIVANLTHPSIRATGFGALTLVNSLLGLALGPLALSIHGDLDSGAVSEQGKVLLSWEDEVANACSYP</sequence>
<dbReference type="Pfam" id="PF07690">
    <property type="entry name" value="MFS_1"/>
    <property type="match status" value="1"/>
</dbReference>
<accession>A0ABS8ZKG5</accession>
<feature type="transmembrane region" description="Helical" evidence="6">
    <location>
        <begin position="301"/>
        <end position="321"/>
    </location>
</feature>
<reference evidence="8 9" key="1">
    <citation type="submission" date="2021-12" db="EMBL/GenBank/DDBJ databases">
        <title>Genome sequence of Kibdelosporangium philippinense ATCC 49844.</title>
        <authorList>
            <person name="Fedorov E.A."/>
            <person name="Omeragic M."/>
            <person name="Shalygina K.F."/>
            <person name="Maclea K.S."/>
        </authorList>
    </citation>
    <scope>NUCLEOTIDE SEQUENCE [LARGE SCALE GENOMIC DNA]</scope>
    <source>
        <strain evidence="8 9">ATCC 49844</strain>
    </source>
</reference>
<gene>
    <name evidence="8" type="ORF">LWC34_36215</name>
</gene>
<dbReference type="Gene3D" id="1.20.1250.20">
    <property type="entry name" value="MFS general substrate transporter like domains"/>
    <property type="match status" value="1"/>
</dbReference>
<feature type="transmembrane region" description="Helical" evidence="6">
    <location>
        <begin position="91"/>
        <end position="110"/>
    </location>
</feature>
<evidence type="ECO:0000256" key="2">
    <source>
        <dbReference type="ARBA" id="ARBA00022475"/>
    </source>
</evidence>
<dbReference type="SUPFAM" id="SSF103473">
    <property type="entry name" value="MFS general substrate transporter"/>
    <property type="match status" value="1"/>
</dbReference>
<keyword evidence="3 6" id="KW-0812">Transmembrane</keyword>
<dbReference type="RefSeq" id="WP_233729752.1">
    <property type="nucleotide sequence ID" value="NZ_JAJVCN010000003.1"/>
</dbReference>
<dbReference type="InterPro" id="IPR020846">
    <property type="entry name" value="MFS_dom"/>
</dbReference>
<evidence type="ECO:0000256" key="3">
    <source>
        <dbReference type="ARBA" id="ARBA00022692"/>
    </source>
</evidence>
<keyword evidence="9" id="KW-1185">Reference proteome</keyword>
<keyword evidence="4 6" id="KW-1133">Transmembrane helix</keyword>
<keyword evidence="2" id="KW-1003">Cell membrane</keyword>
<dbReference type="EMBL" id="JAJVCN010000003">
    <property type="protein sequence ID" value="MCE7008225.1"/>
    <property type="molecule type" value="Genomic_DNA"/>
</dbReference>
<proteinExistence type="predicted"/>
<evidence type="ECO:0000313" key="8">
    <source>
        <dbReference type="EMBL" id="MCE7008225.1"/>
    </source>
</evidence>
<feature type="domain" description="Major facilitator superfamily (MFS) profile" evidence="7">
    <location>
        <begin position="24"/>
        <end position="413"/>
    </location>
</feature>
<evidence type="ECO:0000256" key="1">
    <source>
        <dbReference type="ARBA" id="ARBA00004651"/>
    </source>
</evidence>
<dbReference type="Proteomes" id="UP001521150">
    <property type="component" value="Unassembled WGS sequence"/>
</dbReference>
<comment type="caution">
    <text evidence="8">The sequence shown here is derived from an EMBL/GenBank/DDBJ whole genome shotgun (WGS) entry which is preliminary data.</text>
</comment>
<feature type="transmembrane region" description="Helical" evidence="6">
    <location>
        <begin position="362"/>
        <end position="383"/>
    </location>
</feature>
<dbReference type="PANTHER" id="PTHR43124:SF3">
    <property type="entry name" value="CHLORAMPHENICOL EFFLUX PUMP RV0191"/>
    <property type="match status" value="1"/>
</dbReference>
<keyword evidence="5 6" id="KW-0472">Membrane</keyword>
<feature type="transmembrane region" description="Helical" evidence="6">
    <location>
        <begin position="59"/>
        <end position="79"/>
    </location>
</feature>
<evidence type="ECO:0000256" key="6">
    <source>
        <dbReference type="SAM" id="Phobius"/>
    </source>
</evidence>
<evidence type="ECO:0000259" key="7">
    <source>
        <dbReference type="PROSITE" id="PS50850"/>
    </source>
</evidence>
<evidence type="ECO:0000256" key="4">
    <source>
        <dbReference type="ARBA" id="ARBA00022989"/>
    </source>
</evidence>
<organism evidence="8 9">
    <name type="scientific">Kibdelosporangium philippinense</name>
    <dbReference type="NCBI Taxonomy" id="211113"/>
    <lineage>
        <taxon>Bacteria</taxon>
        <taxon>Bacillati</taxon>
        <taxon>Actinomycetota</taxon>
        <taxon>Actinomycetes</taxon>
        <taxon>Pseudonocardiales</taxon>
        <taxon>Pseudonocardiaceae</taxon>
        <taxon>Kibdelosporangium</taxon>
    </lineage>
</organism>
<dbReference type="InterPro" id="IPR050189">
    <property type="entry name" value="MFS_Efflux_Transporters"/>
</dbReference>
<evidence type="ECO:0000256" key="5">
    <source>
        <dbReference type="ARBA" id="ARBA00023136"/>
    </source>
</evidence>